<evidence type="ECO:0000313" key="1">
    <source>
        <dbReference type="EMBL" id="GGB90623.1"/>
    </source>
</evidence>
<dbReference type="EMBL" id="BMEA01000006">
    <property type="protein sequence ID" value="GGB90623.1"/>
    <property type="molecule type" value="Genomic_DNA"/>
</dbReference>
<reference evidence="1" key="1">
    <citation type="journal article" date="2014" name="Int. J. Syst. Evol. Microbiol.">
        <title>Complete genome sequence of Corynebacterium casei LMG S-19264T (=DSM 44701T), isolated from a smear-ripened cheese.</title>
        <authorList>
            <consortium name="US DOE Joint Genome Institute (JGI-PGF)"/>
            <person name="Walter F."/>
            <person name="Albersmeier A."/>
            <person name="Kalinowski J."/>
            <person name="Ruckert C."/>
        </authorList>
    </citation>
    <scope>NUCLEOTIDE SEQUENCE</scope>
    <source>
        <strain evidence="1">CGMCC 1.10749</strain>
    </source>
</reference>
<proteinExistence type="predicted"/>
<sequence>MGVAGPEAGGEQRLQPLPLLGVDGVGEAGEECAGRAVPTWRPVRGIRIHGRIIVHGTDIAGLARLGCEYHEQSRSEYPY</sequence>
<accession>A0A8H9FXS5</accession>
<dbReference type="Proteomes" id="UP000628079">
    <property type="component" value="Unassembled WGS sequence"/>
</dbReference>
<name>A0A8H9FXS5_9MICO</name>
<organism evidence="1 2">
    <name type="scientific">Knoellia flava</name>
    <dbReference type="NCBI Taxonomy" id="913969"/>
    <lineage>
        <taxon>Bacteria</taxon>
        <taxon>Bacillati</taxon>
        <taxon>Actinomycetota</taxon>
        <taxon>Actinomycetes</taxon>
        <taxon>Micrococcales</taxon>
        <taxon>Intrasporangiaceae</taxon>
        <taxon>Knoellia</taxon>
    </lineage>
</organism>
<gene>
    <name evidence="1" type="ORF">GCM10011314_33100</name>
</gene>
<reference evidence="1" key="2">
    <citation type="submission" date="2020-09" db="EMBL/GenBank/DDBJ databases">
        <authorList>
            <person name="Sun Q."/>
            <person name="Zhou Y."/>
        </authorList>
    </citation>
    <scope>NUCLEOTIDE SEQUENCE</scope>
    <source>
        <strain evidence="1">CGMCC 1.10749</strain>
    </source>
</reference>
<comment type="caution">
    <text evidence="1">The sequence shown here is derived from an EMBL/GenBank/DDBJ whole genome shotgun (WGS) entry which is preliminary data.</text>
</comment>
<protein>
    <submittedName>
        <fullName evidence="1">Uncharacterized protein</fullName>
    </submittedName>
</protein>
<evidence type="ECO:0000313" key="2">
    <source>
        <dbReference type="Proteomes" id="UP000628079"/>
    </source>
</evidence>
<dbReference type="AlphaFoldDB" id="A0A8H9FXS5"/>